<proteinExistence type="predicted"/>
<gene>
    <name evidence="1" type="ORF">Amon02_001044200</name>
</gene>
<reference evidence="1" key="1">
    <citation type="submission" date="2023-04" db="EMBL/GenBank/DDBJ databases">
        <title>Ambrosiozyma monospora NBRC 10751.</title>
        <authorList>
            <person name="Ichikawa N."/>
            <person name="Sato H."/>
            <person name="Tonouchi N."/>
        </authorList>
    </citation>
    <scope>NUCLEOTIDE SEQUENCE</scope>
    <source>
        <strain evidence="1">NBRC 10751</strain>
    </source>
</reference>
<comment type="caution">
    <text evidence="1">The sequence shown here is derived from an EMBL/GenBank/DDBJ whole genome shotgun (WGS) entry which is preliminary data.</text>
</comment>
<dbReference type="Proteomes" id="UP001165064">
    <property type="component" value="Unassembled WGS sequence"/>
</dbReference>
<dbReference type="EMBL" id="BSXS01010445">
    <property type="protein sequence ID" value="GME98256.1"/>
    <property type="molecule type" value="Genomic_DNA"/>
</dbReference>
<sequence length="206" mass="23882">MYLEISESLTDVVHSTIEYPVDDLLNESGNPTEADNGPATEPAGIEKLKQPNVSLLLSEDRLASYDHLTYLTFEHFNDQKFLRKRIKEILTSDLSPLDQRFLIQKLMSRSYLEKQKYKKELQESLVAEDDEEEEVDESEDESDGDGDDEVVLLAKDKEPTYFNIEENILGYFVTIKKFRHIKWLEIKQNISSACYVILHNIQVNFA</sequence>
<evidence type="ECO:0000313" key="2">
    <source>
        <dbReference type="Proteomes" id="UP001165064"/>
    </source>
</evidence>
<protein>
    <submittedName>
        <fullName evidence="1">Unnamed protein product</fullName>
    </submittedName>
</protein>
<evidence type="ECO:0000313" key="1">
    <source>
        <dbReference type="EMBL" id="GME98256.1"/>
    </source>
</evidence>
<organism evidence="1 2">
    <name type="scientific">Ambrosiozyma monospora</name>
    <name type="common">Yeast</name>
    <name type="synonym">Endomycopsis monosporus</name>
    <dbReference type="NCBI Taxonomy" id="43982"/>
    <lineage>
        <taxon>Eukaryota</taxon>
        <taxon>Fungi</taxon>
        <taxon>Dikarya</taxon>
        <taxon>Ascomycota</taxon>
        <taxon>Saccharomycotina</taxon>
        <taxon>Pichiomycetes</taxon>
        <taxon>Pichiales</taxon>
        <taxon>Pichiaceae</taxon>
        <taxon>Ambrosiozyma</taxon>
    </lineage>
</organism>
<keyword evidence="2" id="KW-1185">Reference proteome</keyword>
<name>A0ACB5TZW7_AMBMO</name>
<accession>A0ACB5TZW7</accession>